<accession>A0A7X8TIE7</accession>
<keyword evidence="3 5" id="KW-1133">Transmembrane helix</keyword>
<name>A0A7X8TIE7_9MICC</name>
<sequence>MKVLGLIKLAAGVGLILPALIDTAIWLVPLAALGLMMFMTGAVAVRVVRREWGSVLGDMFFIAMAGFVAWGRAFSSEAFLALG</sequence>
<protein>
    <submittedName>
        <fullName evidence="6">Uncharacterized protein</fullName>
    </submittedName>
</protein>
<dbReference type="Pfam" id="PF13564">
    <property type="entry name" value="DoxX_2"/>
    <property type="match status" value="1"/>
</dbReference>
<keyword evidence="4 5" id="KW-0472">Membrane</keyword>
<dbReference type="Proteomes" id="UP000523139">
    <property type="component" value="Unassembled WGS sequence"/>
</dbReference>
<comment type="caution">
    <text evidence="6">The sequence shown here is derived from an EMBL/GenBank/DDBJ whole genome shotgun (WGS) entry which is preliminary data.</text>
</comment>
<reference evidence="6 7" key="1">
    <citation type="submission" date="2020-04" db="EMBL/GenBank/DDBJ databases">
        <title>Nesterenkonia sp. nov., isolated from marine sediment.</title>
        <authorList>
            <person name="Zhang G."/>
        </authorList>
    </citation>
    <scope>NUCLEOTIDE SEQUENCE [LARGE SCALE GENOMIC DNA]</scope>
    <source>
        <strain evidence="6 7">MY13</strain>
    </source>
</reference>
<feature type="transmembrane region" description="Helical" evidence="5">
    <location>
        <begin position="28"/>
        <end position="48"/>
    </location>
</feature>
<feature type="transmembrane region" description="Helical" evidence="5">
    <location>
        <begin position="55"/>
        <end position="73"/>
    </location>
</feature>
<dbReference type="InterPro" id="IPR032808">
    <property type="entry name" value="DoxX"/>
</dbReference>
<evidence type="ECO:0000313" key="7">
    <source>
        <dbReference type="Proteomes" id="UP000523139"/>
    </source>
</evidence>
<organism evidence="6 7">
    <name type="scientific">Nesterenkonia sedimenti</name>
    <dbReference type="NCBI Taxonomy" id="1463632"/>
    <lineage>
        <taxon>Bacteria</taxon>
        <taxon>Bacillati</taxon>
        <taxon>Actinomycetota</taxon>
        <taxon>Actinomycetes</taxon>
        <taxon>Micrococcales</taxon>
        <taxon>Micrococcaceae</taxon>
        <taxon>Nesterenkonia</taxon>
    </lineage>
</organism>
<dbReference type="GO" id="GO:0016020">
    <property type="term" value="C:membrane"/>
    <property type="evidence" value="ECO:0007669"/>
    <property type="project" value="UniProtKB-SubCell"/>
</dbReference>
<evidence type="ECO:0000256" key="1">
    <source>
        <dbReference type="ARBA" id="ARBA00004141"/>
    </source>
</evidence>
<comment type="subcellular location">
    <subcellularLocation>
        <location evidence="1">Membrane</location>
        <topology evidence="1">Multi-pass membrane protein</topology>
    </subcellularLocation>
</comment>
<evidence type="ECO:0000256" key="2">
    <source>
        <dbReference type="ARBA" id="ARBA00022692"/>
    </source>
</evidence>
<evidence type="ECO:0000313" key="6">
    <source>
        <dbReference type="EMBL" id="NLS09184.1"/>
    </source>
</evidence>
<evidence type="ECO:0000256" key="4">
    <source>
        <dbReference type="ARBA" id="ARBA00023136"/>
    </source>
</evidence>
<dbReference type="AlphaFoldDB" id="A0A7X8TIE7"/>
<keyword evidence="7" id="KW-1185">Reference proteome</keyword>
<dbReference type="EMBL" id="JABAHY010000002">
    <property type="protein sequence ID" value="NLS09184.1"/>
    <property type="molecule type" value="Genomic_DNA"/>
</dbReference>
<evidence type="ECO:0000256" key="5">
    <source>
        <dbReference type="SAM" id="Phobius"/>
    </source>
</evidence>
<proteinExistence type="predicted"/>
<keyword evidence="2 5" id="KW-0812">Transmembrane</keyword>
<gene>
    <name evidence="6" type="ORF">HGQ17_04025</name>
</gene>
<evidence type="ECO:0000256" key="3">
    <source>
        <dbReference type="ARBA" id="ARBA00022989"/>
    </source>
</evidence>